<dbReference type="GO" id="GO:0005965">
    <property type="term" value="C:protein farnesyltransferase complex"/>
    <property type="evidence" value="ECO:0007669"/>
    <property type="project" value="UniProtKB-UniRule"/>
</dbReference>
<organism evidence="11 12">
    <name type="scientific">Microbotryum intermedium</name>
    <dbReference type="NCBI Taxonomy" id="269621"/>
    <lineage>
        <taxon>Eukaryota</taxon>
        <taxon>Fungi</taxon>
        <taxon>Dikarya</taxon>
        <taxon>Basidiomycota</taxon>
        <taxon>Pucciniomycotina</taxon>
        <taxon>Microbotryomycetes</taxon>
        <taxon>Microbotryales</taxon>
        <taxon>Microbotryaceae</taxon>
        <taxon>Microbotryum</taxon>
    </lineage>
</organism>
<evidence type="ECO:0000259" key="10">
    <source>
        <dbReference type="Pfam" id="PF00432"/>
    </source>
</evidence>
<keyword evidence="5 9" id="KW-0808">Transferase</keyword>
<evidence type="ECO:0000256" key="8">
    <source>
        <dbReference type="ARBA" id="ARBA00022833"/>
    </source>
</evidence>
<dbReference type="GO" id="GO:0008270">
    <property type="term" value="F:zinc ion binding"/>
    <property type="evidence" value="ECO:0007669"/>
    <property type="project" value="UniProtKB-UniRule"/>
</dbReference>
<dbReference type="GO" id="GO:0097354">
    <property type="term" value="P:prenylation"/>
    <property type="evidence" value="ECO:0007669"/>
    <property type="project" value="UniProtKB-UniRule"/>
</dbReference>
<comment type="catalytic activity">
    <reaction evidence="9">
        <text>L-cysteinyl-[protein] + (2E,6E)-farnesyl diphosphate = S-(2E,6E)-farnesyl-L-cysteinyl-[protein] + diphosphate</text>
        <dbReference type="Rhea" id="RHEA:13345"/>
        <dbReference type="Rhea" id="RHEA-COMP:10131"/>
        <dbReference type="Rhea" id="RHEA-COMP:11535"/>
        <dbReference type="ChEBI" id="CHEBI:29950"/>
        <dbReference type="ChEBI" id="CHEBI:33019"/>
        <dbReference type="ChEBI" id="CHEBI:86019"/>
        <dbReference type="ChEBI" id="CHEBI:175763"/>
    </reaction>
</comment>
<keyword evidence="4 9" id="KW-0637">Prenyltransferase</keyword>
<dbReference type="Gene3D" id="1.50.10.20">
    <property type="match status" value="1"/>
</dbReference>
<dbReference type="PANTHER" id="PTHR11774">
    <property type="entry name" value="GERANYLGERANYL TRANSFERASE TYPE BETA SUBUNIT"/>
    <property type="match status" value="1"/>
</dbReference>
<accession>A0A238FGY5</accession>
<dbReference type="STRING" id="269621.A0A238FGY5"/>
<dbReference type="SUPFAM" id="SSF48239">
    <property type="entry name" value="Terpenoid cyclases/Protein prenyltransferases"/>
    <property type="match status" value="1"/>
</dbReference>
<evidence type="ECO:0000256" key="6">
    <source>
        <dbReference type="ARBA" id="ARBA00022723"/>
    </source>
</evidence>
<protein>
    <recommendedName>
        <fullName evidence="3 9">Protein farnesyltransferase subunit beta</fullName>
        <shortName evidence="9">FTase-beta</shortName>
        <ecNumber evidence="2 9">2.5.1.58</ecNumber>
    </recommendedName>
</protein>
<comment type="similarity">
    <text evidence="1 9">Belongs to the protein prenyltransferase subunit beta family.</text>
</comment>
<dbReference type="Pfam" id="PF00432">
    <property type="entry name" value="Prenyltrans"/>
    <property type="match status" value="1"/>
</dbReference>
<dbReference type="EC" id="2.5.1.58" evidence="2 9"/>
<proteinExistence type="inferred from homology"/>
<dbReference type="EMBL" id="FMSP01000007">
    <property type="protein sequence ID" value="SCV71391.1"/>
    <property type="molecule type" value="Genomic_DNA"/>
</dbReference>
<keyword evidence="6 9" id="KW-0479">Metal-binding</keyword>
<comment type="cofactor">
    <cofactor evidence="9">
        <name>Zn(2+)</name>
        <dbReference type="ChEBI" id="CHEBI:29105"/>
    </cofactor>
    <text evidence="9">Binds 1 zinc ion per subunit.</text>
</comment>
<dbReference type="GO" id="GO:0004660">
    <property type="term" value="F:protein farnesyltransferase activity"/>
    <property type="evidence" value="ECO:0007669"/>
    <property type="project" value="UniProtKB-UniRule"/>
</dbReference>
<sequence length="535" mass="58994">MNAPIPNATVAVLTHPWIATPTDGILDSDTLDAQLQVEHTISTLLTRQMTTFLPATLDRSSHLGYLTNMLSRPLPAPFVALDASRPWLLYWALHSLALLDAELDRAALQRIVDTLKACQNDNGGFGGGPGQISHLAPSYAAICALAYCGQMGWDIIDRSVHLVRWLISERLSNLLSVFVSVLDREGMYRFLLSVKQPDGSFIMHRGGEVDVRGCYCALTLATLLNILTPSLAHSTSSFIVSCQTYEGGLASSSHAFASSSSAEEQFSSTSSHPPLGEAHGGYAFCAAASYAMLRPFTDPKSPTYVEPNGTQLNSKHELDLDDLIRWSTGMQAMPIEGGGFRGRSNKLVDGCYSWWNGGLFGVIDGLLDEAEEGGNQERRDLYDRHALQEYVLFCAQAPTGGLRDKPGKPSDAYHTCYNLSGLSSAQHRYRHSWKTMDELRGSFVSPFPETTKIVDLEQEEDGEKSLVAMIKDEGESDEEAQRRMRECWSRSLGWKVNGKSVIVGEKDNELKTTHPLFNVLDDTTRKIMTHFYAQS</sequence>
<dbReference type="InterPro" id="IPR008930">
    <property type="entry name" value="Terpenoid_cyclase/PrenylTrfase"/>
</dbReference>
<evidence type="ECO:0000256" key="7">
    <source>
        <dbReference type="ARBA" id="ARBA00022737"/>
    </source>
</evidence>
<feature type="domain" description="Prenyltransferase alpha-alpha toroid" evidence="10">
    <location>
        <begin position="57"/>
        <end position="518"/>
    </location>
</feature>
<name>A0A238FGY5_9BASI</name>
<dbReference type="InterPro" id="IPR026872">
    <property type="entry name" value="FTB"/>
</dbReference>
<evidence type="ECO:0000256" key="2">
    <source>
        <dbReference type="ARBA" id="ARBA00012702"/>
    </source>
</evidence>
<comment type="subunit">
    <text evidence="9">Heterodimer of an alpha and a beta subunit.</text>
</comment>
<dbReference type="PANTHER" id="PTHR11774:SF6">
    <property type="entry name" value="PROTEIN FARNESYLTRANSFERASE SUBUNIT BETA"/>
    <property type="match status" value="1"/>
</dbReference>
<evidence type="ECO:0000256" key="4">
    <source>
        <dbReference type="ARBA" id="ARBA00022602"/>
    </source>
</evidence>
<gene>
    <name evidence="11" type="ORF">BQ2448_2979</name>
</gene>
<reference evidence="12" key="1">
    <citation type="submission" date="2016-09" db="EMBL/GenBank/DDBJ databases">
        <authorList>
            <person name="Jeantristanb JTB J.-T."/>
            <person name="Ricardo R."/>
        </authorList>
    </citation>
    <scope>NUCLEOTIDE SEQUENCE [LARGE SCALE GENOMIC DNA]</scope>
</reference>
<dbReference type="InterPro" id="IPR001330">
    <property type="entry name" value="Prenyltrans"/>
</dbReference>
<comment type="function">
    <text evidence="9">Catalyzes the transfer of a farnesyl moiety from farnesyl diphosphate to a cysteine at the fourth position from the C-terminus of several proteins. The beta subunit is responsible for peptide-binding.</text>
</comment>
<evidence type="ECO:0000313" key="12">
    <source>
        <dbReference type="Proteomes" id="UP000198372"/>
    </source>
</evidence>
<dbReference type="AlphaFoldDB" id="A0A238FGY5"/>
<evidence type="ECO:0000256" key="1">
    <source>
        <dbReference type="ARBA" id="ARBA00010497"/>
    </source>
</evidence>
<evidence type="ECO:0000256" key="9">
    <source>
        <dbReference type="RuleBase" id="RU365056"/>
    </source>
</evidence>
<keyword evidence="12" id="KW-1185">Reference proteome</keyword>
<dbReference type="OrthoDB" id="10261146at2759"/>
<dbReference type="InterPro" id="IPR045089">
    <property type="entry name" value="PGGT1B-like"/>
</dbReference>
<dbReference type="CDD" id="cd02893">
    <property type="entry name" value="FTase"/>
    <property type="match status" value="1"/>
</dbReference>
<dbReference type="Proteomes" id="UP000198372">
    <property type="component" value="Unassembled WGS sequence"/>
</dbReference>
<keyword evidence="7" id="KW-0677">Repeat</keyword>
<evidence type="ECO:0000313" key="11">
    <source>
        <dbReference type="EMBL" id="SCV71391.1"/>
    </source>
</evidence>
<evidence type="ECO:0000256" key="3">
    <source>
        <dbReference type="ARBA" id="ARBA00015798"/>
    </source>
</evidence>
<evidence type="ECO:0000256" key="5">
    <source>
        <dbReference type="ARBA" id="ARBA00022679"/>
    </source>
</evidence>
<keyword evidence="8 9" id="KW-0862">Zinc</keyword>